<comment type="caution">
    <text evidence="3">The sequence shown here is derived from an EMBL/GenBank/DDBJ whole genome shotgun (WGS) entry which is preliminary data.</text>
</comment>
<feature type="domain" description="Reverse transcriptase/retrotransposon-derived protein RNase H-like" evidence="2">
    <location>
        <begin position="117"/>
        <end position="211"/>
    </location>
</feature>
<name>A0AAW2SJH5_SESRA</name>
<dbReference type="GO" id="GO:0003824">
    <property type="term" value="F:catalytic activity"/>
    <property type="evidence" value="ECO:0007669"/>
    <property type="project" value="UniProtKB-KW"/>
</dbReference>
<dbReference type="SUPFAM" id="SSF56672">
    <property type="entry name" value="DNA/RNA polymerases"/>
    <property type="match status" value="1"/>
</dbReference>
<dbReference type="Gene3D" id="3.10.20.370">
    <property type="match status" value="1"/>
</dbReference>
<sequence>MSVDNESEGRNDVAEGEGNMGISLNAISGSTDSNIVKVKVKAYGKDLQLLIVGGNTHFFIDEKTALWLGCKLELATPMVVKVANGYKMEGLPPSRGIEYPILLKPDAMPKKMQPYRWIKEATAAFEQLKNVMTTTPVLALPDFSKPFVVKTNASYKGIRVVLMQDHRPIAYLNKVLGLRNQGLSVYEKEFLAILLAVTKWKHYLVGHHFVIKTDQRSLKHILEQNVDNALWQK</sequence>
<dbReference type="PANTHER" id="PTHR37984:SF5">
    <property type="entry name" value="PROTEIN NYNRIN-LIKE"/>
    <property type="match status" value="1"/>
</dbReference>
<dbReference type="EMBL" id="JACGWJ010000010">
    <property type="protein sequence ID" value="KAL0392675.1"/>
    <property type="molecule type" value="Genomic_DNA"/>
</dbReference>
<proteinExistence type="predicted"/>
<dbReference type="PANTHER" id="PTHR37984">
    <property type="entry name" value="PROTEIN CBG26694"/>
    <property type="match status" value="1"/>
</dbReference>
<dbReference type="InterPro" id="IPR043128">
    <property type="entry name" value="Rev_trsase/Diguanyl_cyclase"/>
</dbReference>
<dbReference type="InterPro" id="IPR050951">
    <property type="entry name" value="Retrovirus_Pol_polyprotein"/>
</dbReference>
<dbReference type="Pfam" id="PF17919">
    <property type="entry name" value="RT_RNaseH_2"/>
    <property type="match status" value="1"/>
</dbReference>
<dbReference type="InterPro" id="IPR041577">
    <property type="entry name" value="RT_RNaseH_2"/>
</dbReference>
<reference evidence="3" key="1">
    <citation type="submission" date="2020-06" db="EMBL/GenBank/DDBJ databases">
        <authorList>
            <person name="Li T."/>
            <person name="Hu X."/>
            <person name="Zhang T."/>
            <person name="Song X."/>
            <person name="Zhang H."/>
            <person name="Dai N."/>
            <person name="Sheng W."/>
            <person name="Hou X."/>
            <person name="Wei L."/>
        </authorList>
    </citation>
    <scope>NUCLEOTIDE SEQUENCE</scope>
    <source>
        <strain evidence="3">G02</strain>
        <tissue evidence="3">Leaf</tissue>
    </source>
</reference>
<protein>
    <recommendedName>
        <fullName evidence="2">Reverse transcriptase/retrotransposon-derived protein RNase H-like domain-containing protein</fullName>
    </recommendedName>
</protein>
<evidence type="ECO:0000313" key="3">
    <source>
        <dbReference type="EMBL" id="KAL0392675.1"/>
    </source>
</evidence>
<keyword evidence="1" id="KW-0511">Multifunctional enzyme</keyword>
<dbReference type="InterPro" id="IPR043502">
    <property type="entry name" value="DNA/RNA_pol_sf"/>
</dbReference>
<dbReference type="Gene3D" id="3.30.70.270">
    <property type="match status" value="1"/>
</dbReference>
<accession>A0AAW2SJH5</accession>
<evidence type="ECO:0000259" key="2">
    <source>
        <dbReference type="Pfam" id="PF17919"/>
    </source>
</evidence>
<reference evidence="3" key="2">
    <citation type="journal article" date="2024" name="Plant">
        <title>Genomic evolution and insights into agronomic trait innovations of Sesamum species.</title>
        <authorList>
            <person name="Miao H."/>
            <person name="Wang L."/>
            <person name="Qu L."/>
            <person name="Liu H."/>
            <person name="Sun Y."/>
            <person name="Le M."/>
            <person name="Wang Q."/>
            <person name="Wei S."/>
            <person name="Zheng Y."/>
            <person name="Lin W."/>
            <person name="Duan Y."/>
            <person name="Cao H."/>
            <person name="Xiong S."/>
            <person name="Wang X."/>
            <person name="Wei L."/>
            <person name="Li C."/>
            <person name="Ma Q."/>
            <person name="Ju M."/>
            <person name="Zhao R."/>
            <person name="Li G."/>
            <person name="Mu C."/>
            <person name="Tian Q."/>
            <person name="Mei H."/>
            <person name="Zhang T."/>
            <person name="Gao T."/>
            <person name="Zhang H."/>
        </authorList>
    </citation>
    <scope>NUCLEOTIDE SEQUENCE</scope>
    <source>
        <strain evidence="3">G02</strain>
    </source>
</reference>
<gene>
    <name evidence="3" type="ORF">Sradi_2490300</name>
</gene>
<evidence type="ECO:0000256" key="1">
    <source>
        <dbReference type="ARBA" id="ARBA00023268"/>
    </source>
</evidence>
<organism evidence="3">
    <name type="scientific">Sesamum radiatum</name>
    <name type="common">Black benniseed</name>
    <dbReference type="NCBI Taxonomy" id="300843"/>
    <lineage>
        <taxon>Eukaryota</taxon>
        <taxon>Viridiplantae</taxon>
        <taxon>Streptophyta</taxon>
        <taxon>Embryophyta</taxon>
        <taxon>Tracheophyta</taxon>
        <taxon>Spermatophyta</taxon>
        <taxon>Magnoliopsida</taxon>
        <taxon>eudicotyledons</taxon>
        <taxon>Gunneridae</taxon>
        <taxon>Pentapetalae</taxon>
        <taxon>asterids</taxon>
        <taxon>lamiids</taxon>
        <taxon>Lamiales</taxon>
        <taxon>Pedaliaceae</taxon>
        <taxon>Sesamum</taxon>
    </lineage>
</organism>
<dbReference type="AlphaFoldDB" id="A0AAW2SJH5"/>